<sequence length="97" mass="10911">MLCAVYKSPKKQQTYLFIEKRDDFAKVPQVLLDTFGAPQLVTMINLATKEKLGFADLAKVKASLNEQGFYLQIPPPVENLLEGHKAQMQQLKGTDND</sequence>
<keyword evidence="4" id="KW-1185">Reference proteome</keyword>
<dbReference type="PROSITE" id="PS51648">
    <property type="entry name" value="YCGL"/>
    <property type="match status" value="1"/>
</dbReference>
<dbReference type="HAMAP" id="MF_01866">
    <property type="entry name" value="UPF0745"/>
    <property type="match status" value="1"/>
</dbReference>
<dbReference type="InterPro" id="IPR027354">
    <property type="entry name" value="YcgL_dom"/>
</dbReference>
<dbReference type="OrthoDB" id="7062382at2"/>
<dbReference type="SUPFAM" id="SSF160191">
    <property type="entry name" value="YcgL-like"/>
    <property type="match status" value="1"/>
</dbReference>
<dbReference type="PANTHER" id="PTHR38109">
    <property type="entry name" value="PROTEIN YCGL"/>
    <property type="match status" value="1"/>
</dbReference>
<gene>
    <name evidence="3" type="ORF">SAMN05660429_00986</name>
</gene>
<name>A0A1I0BN10_THASX</name>
<evidence type="ECO:0000313" key="4">
    <source>
        <dbReference type="Proteomes" id="UP000199308"/>
    </source>
</evidence>
<dbReference type="RefSeq" id="WP_093328166.1">
    <property type="nucleotide sequence ID" value="NZ_AP027363.1"/>
</dbReference>
<evidence type="ECO:0000313" key="3">
    <source>
        <dbReference type="EMBL" id="SET07677.1"/>
    </source>
</evidence>
<reference evidence="3 4" key="1">
    <citation type="submission" date="2016-10" db="EMBL/GenBank/DDBJ databases">
        <authorList>
            <person name="de Groot N.N."/>
        </authorList>
    </citation>
    <scope>NUCLEOTIDE SEQUENCE [LARGE SCALE GENOMIC DNA]</scope>
    <source>
        <strain evidence="3 4">DSM 19706</strain>
    </source>
</reference>
<proteinExistence type="inferred from homology"/>
<evidence type="ECO:0000259" key="2">
    <source>
        <dbReference type="PROSITE" id="PS51648"/>
    </source>
</evidence>
<evidence type="ECO:0000256" key="1">
    <source>
        <dbReference type="HAMAP-Rule" id="MF_01866"/>
    </source>
</evidence>
<organism evidence="3 4">
    <name type="scientific">Thalassotalea agarivorans</name>
    <name type="common">Thalassomonas agarivorans</name>
    <dbReference type="NCBI Taxonomy" id="349064"/>
    <lineage>
        <taxon>Bacteria</taxon>
        <taxon>Pseudomonadati</taxon>
        <taxon>Pseudomonadota</taxon>
        <taxon>Gammaproteobacteria</taxon>
        <taxon>Alteromonadales</taxon>
        <taxon>Colwelliaceae</taxon>
        <taxon>Thalassotalea</taxon>
    </lineage>
</organism>
<accession>A0A1I0BN10</accession>
<dbReference type="Gene3D" id="3.10.510.20">
    <property type="entry name" value="YcgL domain"/>
    <property type="match status" value="1"/>
</dbReference>
<dbReference type="PANTHER" id="PTHR38109:SF1">
    <property type="entry name" value="PROTEIN YCGL"/>
    <property type="match status" value="1"/>
</dbReference>
<dbReference type="AlphaFoldDB" id="A0A1I0BN10"/>
<dbReference type="STRING" id="349064.SAMN05660429_00986"/>
<protein>
    <recommendedName>
        <fullName evidence="1">YcgL domain-containing protein SAMN05660429_00986</fullName>
    </recommendedName>
</protein>
<dbReference type="Pfam" id="PF05166">
    <property type="entry name" value="YcgL"/>
    <property type="match status" value="1"/>
</dbReference>
<dbReference type="Proteomes" id="UP000199308">
    <property type="component" value="Unassembled WGS sequence"/>
</dbReference>
<dbReference type="EMBL" id="FOHK01000004">
    <property type="protein sequence ID" value="SET07677.1"/>
    <property type="molecule type" value="Genomic_DNA"/>
</dbReference>
<feature type="domain" description="YcgL" evidence="2">
    <location>
        <begin position="1"/>
        <end position="85"/>
    </location>
</feature>
<dbReference type="InterPro" id="IPR038068">
    <property type="entry name" value="YcgL-like_sf"/>
</dbReference>